<protein>
    <submittedName>
        <fullName evidence="8">Uncharacterized protein</fullName>
    </submittedName>
</protein>
<evidence type="ECO:0000313" key="9">
    <source>
        <dbReference type="Proteomes" id="UP001279734"/>
    </source>
</evidence>
<keyword evidence="4 7" id="KW-1133">Transmembrane helix</keyword>
<keyword evidence="5 7" id="KW-0472">Membrane</keyword>
<feature type="region of interest" description="Disordered" evidence="6">
    <location>
        <begin position="1"/>
        <end position="27"/>
    </location>
</feature>
<comment type="caution">
    <text evidence="8">The sequence shown here is derived from an EMBL/GenBank/DDBJ whole genome shotgun (WGS) entry which is preliminary data.</text>
</comment>
<evidence type="ECO:0000313" key="8">
    <source>
        <dbReference type="EMBL" id="GMH24111.1"/>
    </source>
</evidence>
<dbReference type="Pfam" id="PF05055">
    <property type="entry name" value="DUF677"/>
    <property type="match status" value="1"/>
</dbReference>
<dbReference type="EMBL" id="BSYO01000027">
    <property type="protein sequence ID" value="GMH24111.1"/>
    <property type="molecule type" value="Genomic_DNA"/>
</dbReference>
<dbReference type="GO" id="GO:0016020">
    <property type="term" value="C:membrane"/>
    <property type="evidence" value="ECO:0007669"/>
    <property type="project" value="UniProtKB-SubCell"/>
</dbReference>
<keyword evidence="3 7" id="KW-0812">Transmembrane</keyword>
<feature type="compositionally biased region" description="Low complexity" evidence="6">
    <location>
        <begin position="8"/>
        <end position="27"/>
    </location>
</feature>
<dbReference type="AlphaFoldDB" id="A0AAD3T8Y1"/>
<evidence type="ECO:0000256" key="4">
    <source>
        <dbReference type="ARBA" id="ARBA00022989"/>
    </source>
</evidence>
<reference evidence="8" key="1">
    <citation type="submission" date="2023-05" db="EMBL/GenBank/DDBJ databases">
        <title>Nepenthes gracilis genome sequencing.</title>
        <authorList>
            <person name="Fukushima K."/>
        </authorList>
    </citation>
    <scope>NUCLEOTIDE SEQUENCE</scope>
    <source>
        <strain evidence="8">SING2019-196</strain>
    </source>
</reference>
<dbReference type="PANTHER" id="PTHR31113:SF3">
    <property type="entry name" value="UPF0496 PROTEIN 1"/>
    <property type="match status" value="1"/>
</dbReference>
<comment type="subcellular location">
    <subcellularLocation>
        <location evidence="1">Membrane</location>
    </subcellularLocation>
</comment>
<evidence type="ECO:0000256" key="5">
    <source>
        <dbReference type="ARBA" id="ARBA00023136"/>
    </source>
</evidence>
<evidence type="ECO:0000256" key="6">
    <source>
        <dbReference type="SAM" id="MobiDB-lite"/>
    </source>
</evidence>
<name>A0AAD3T8Y1_NEPGR</name>
<evidence type="ECO:0000256" key="3">
    <source>
        <dbReference type="ARBA" id="ARBA00022692"/>
    </source>
</evidence>
<evidence type="ECO:0000256" key="7">
    <source>
        <dbReference type="SAM" id="Phobius"/>
    </source>
</evidence>
<accession>A0AAD3T8Y1</accession>
<dbReference type="Proteomes" id="UP001279734">
    <property type="component" value="Unassembled WGS sequence"/>
</dbReference>
<proteinExistence type="inferred from homology"/>
<evidence type="ECO:0000256" key="1">
    <source>
        <dbReference type="ARBA" id="ARBA00004370"/>
    </source>
</evidence>
<sequence>MGSIFSRSSSNPAPAAAADSNSPSADDLSSYLAAVNRDPELRVFASELQDRASRVIKSVADSLEVRSLSFDSLREVTDCLIDMNHDVVEVILKCKEDIWDNPELFDLVNEYFEYSDQMLAFFNDLEKCLKRARDRQLIIRVTLCQFEEESENGFSVNASDKYVKTLQELKNFKEAGDPFTTEFFALFQSVYKQQLQMFEKLQLKKRNLDKKLEQVKVYKKVSNIIFAATFVAVIICSVVAAAVAAPAWVTALAAAASAPMGGVGKWFNSLFKKYEDELKGQRELVSSIHARSFIAISDLQSIKHLIDKLEVHTESMLTNAEFALGHGEAVALVMEEIKKKLSEFTEAIDELTNRTETCSREVRRARIVILQKIAKYPGSSSS</sequence>
<organism evidence="8 9">
    <name type="scientific">Nepenthes gracilis</name>
    <name type="common">Slender pitcher plant</name>
    <dbReference type="NCBI Taxonomy" id="150966"/>
    <lineage>
        <taxon>Eukaryota</taxon>
        <taxon>Viridiplantae</taxon>
        <taxon>Streptophyta</taxon>
        <taxon>Embryophyta</taxon>
        <taxon>Tracheophyta</taxon>
        <taxon>Spermatophyta</taxon>
        <taxon>Magnoliopsida</taxon>
        <taxon>eudicotyledons</taxon>
        <taxon>Gunneridae</taxon>
        <taxon>Pentapetalae</taxon>
        <taxon>Caryophyllales</taxon>
        <taxon>Nepenthaceae</taxon>
        <taxon>Nepenthes</taxon>
    </lineage>
</organism>
<dbReference type="InterPro" id="IPR007749">
    <property type="entry name" value="DUF677"/>
</dbReference>
<dbReference type="PANTHER" id="PTHR31113">
    <property type="entry name" value="UPF0496 PROTEIN 3-RELATED"/>
    <property type="match status" value="1"/>
</dbReference>
<evidence type="ECO:0000256" key="2">
    <source>
        <dbReference type="ARBA" id="ARBA00009074"/>
    </source>
</evidence>
<comment type="similarity">
    <text evidence="2">Belongs to the UPF0496 family.</text>
</comment>
<feature type="transmembrane region" description="Helical" evidence="7">
    <location>
        <begin position="224"/>
        <end position="249"/>
    </location>
</feature>
<gene>
    <name evidence="8" type="ORF">Nepgr_025954</name>
</gene>
<keyword evidence="9" id="KW-1185">Reference proteome</keyword>